<feature type="region of interest" description="Disordered" evidence="1">
    <location>
        <begin position="347"/>
        <end position="587"/>
    </location>
</feature>
<feature type="region of interest" description="Disordered" evidence="1">
    <location>
        <begin position="676"/>
        <end position="817"/>
    </location>
</feature>
<keyword evidence="3" id="KW-1185">Reference proteome</keyword>
<accession>A0ABR2H540</accession>
<comment type="caution">
    <text evidence="2">The sequence shown here is derived from an EMBL/GenBank/DDBJ whole genome shotgun (WGS) entry which is preliminary data.</text>
</comment>
<dbReference type="Proteomes" id="UP001470230">
    <property type="component" value="Unassembled WGS sequence"/>
</dbReference>
<dbReference type="SUPFAM" id="SSF50978">
    <property type="entry name" value="WD40 repeat-like"/>
    <property type="match status" value="2"/>
</dbReference>
<reference evidence="2 3" key="1">
    <citation type="submission" date="2024-04" db="EMBL/GenBank/DDBJ databases">
        <title>Tritrichomonas musculus Genome.</title>
        <authorList>
            <person name="Alves-Ferreira E."/>
            <person name="Grigg M."/>
            <person name="Lorenzi H."/>
            <person name="Galac M."/>
        </authorList>
    </citation>
    <scope>NUCLEOTIDE SEQUENCE [LARGE SCALE GENOMIC DNA]</scope>
    <source>
        <strain evidence="2 3">EAF2021</strain>
    </source>
</reference>
<feature type="compositionally biased region" description="Polar residues" evidence="1">
    <location>
        <begin position="415"/>
        <end position="544"/>
    </location>
</feature>
<evidence type="ECO:0000313" key="3">
    <source>
        <dbReference type="Proteomes" id="UP001470230"/>
    </source>
</evidence>
<sequence length="1322" mass="148578">MSPCGLLAHAIDNTLTIYTEASSGQYAPAITWVPFEHSITAICWYDASDVPDLTLPILVFGSESKRVCVFDLAARKVIASMQLPNDPASVIKWSPISSSRFFIGTRNGDILCCSMKPDEEGKLVFKIDWMISVNFKVDYLTFEPSFGDTLAICSKSGLFSFIKRVHSTSPVLIPESYTLCNNANDNEIYSCEFIEASANYMLFVTKQGTILFTIAEHETITLFNDVKLRDLFPVISHGRRLIGINDQIVALYELINGKVERLCEIQIMPSITSSHNNYVTAYVYKNDKLVFVSYNWWLTTIKVVHNKLFVVNRVKLFHEKPLDFSPRAGSLLFSTCNGCIMSTKSTPLAQKKPTRSTKSLDMTNSSEKQTYIKLNNQNTKKNQGNIKQQSSSSDEKKPSIPSQSQDTQDAKIPSLSFQPDNSQTEQIPSFSFQPQDTQDEQIPSFSFPPDNSQTEKIPSFSSQPQDSQTEKVPSFSSQPQDSQTEKVPSFSSQPQDSQTEKVPSFTSMQPSNSQSEKLPSFTSAQPNNSQTEKLPSFSSQPQDPQTEKVPRFPSTQPNISQTEKLPSFPSLQNDNPTNRRPNDHNLSVSFVGIPQQQAQPMRFPSMNSRSRRRISMNLKYSNDETQGSIPTNLLTGNKLNEKFEIEVDPNAMQQSIPPPHVDNNDRLIAIQAMQKLKMSQGGSNPQASTPKFDGKSTNNPRLSVPNMKPQKRLSDSTEQRPPQLLTNDMRLNEGKGSQNSLSSIGSSASDASIPREEKKVPPSSIKQSSSAVLSNESQTRGRSRALSTYQGSGAKLAKKERNQSSDDQTQQKPQPNQLMFGNSRQFNFCFKICDIPLLKAEWVGPNRVFTYGSVKRGDRYINKLFVLDMKTRTVFPILEKRLSSLNMPVTDIIVNTIKKVVVVVLNETVVNFISLVSLPPKVISTINFTSSTHLSFSPDGSRAAILSENGIYLTEIIDPKMAHVKFKEVRYIDIKYRVTAFLWKRVNLIIGSEDGRVLFINLENSKISEVLSIKHSIVSIVDYEGSPTQMIVTDSKHNVYITSHRGIEKTIPYPVKCIKQVSQYDFVVRFYGRGRLSTYNANSRTVPIYSPIINKCLVMKPRDEWEALLNDALDDKEMTPTQIAEIFGMPLMRKILTNLEYPDFTREQMTFIRDIILADSDLNDLAIHLCLDLGEIDRARTIAFKTDGKSPTFVLNIFKAILFETNPRDEIVQAAIVHLITEGKSQDAIDMLLIIGRLKDAVEKLMSIDELKEAQCILKMRVDDDKSLESYMWDIAQRFIESGRLGAGIILFALSGGLKKISDIYKDLGEVEQAQFLEKVLM</sequence>
<dbReference type="EMBL" id="JAPFFF010000042">
    <property type="protein sequence ID" value="KAK8841324.1"/>
    <property type="molecule type" value="Genomic_DNA"/>
</dbReference>
<feature type="compositionally biased region" description="Low complexity" evidence="1">
    <location>
        <begin position="736"/>
        <end position="752"/>
    </location>
</feature>
<feature type="compositionally biased region" description="Polar residues" evidence="1">
    <location>
        <begin position="680"/>
        <end position="701"/>
    </location>
</feature>
<feature type="compositionally biased region" description="Polar residues" evidence="1">
    <location>
        <begin position="356"/>
        <end position="392"/>
    </location>
</feature>
<evidence type="ECO:0000313" key="2">
    <source>
        <dbReference type="EMBL" id="KAK8841324.1"/>
    </source>
</evidence>
<dbReference type="Gene3D" id="2.130.10.10">
    <property type="entry name" value="YVTN repeat-like/Quinoprotein amine dehydrogenase"/>
    <property type="match status" value="2"/>
</dbReference>
<proteinExistence type="predicted"/>
<evidence type="ECO:0000256" key="1">
    <source>
        <dbReference type="SAM" id="MobiDB-lite"/>
    </source>
</evidence>
<dbReference type="InterPro" id="IPR036322">
    <property type="entry name" value="WD40_repeat_dom_sf"/>
</dbReference>
<dbReference type="InterPro" id="IPR015943">
    <property type="entry name" value="WD40/YVTN_repeat-like_dom_sf"/>
</dbReference>
<feature type="compositionally biased region" description="Polar residues" evidence="1">
    <location>
        <begin position="805"/>
        <end position="817"/>
    </location>
</feature>
<evidence type="ECO:0008006" key="4">
    <source>
        <dbReference type="Google" id="ProtNLM"/>
    </source>
</evidence>
<name>A0ABR2H540_9EUKA</name>
<gene>
    <name evidence="2" type="ORF">M9Y10_027527</name>
</gene>
<feature type="compositionally biased region" description="Polar residues" evidence="1">
    <location>
        <begin position="764"/>
        <end position="791"/>
    </location>
</feature>
<feature type="compositionally biased region" description="Polar residues" evidence="1">
    <location>
        <begin position="553"/>
        <end position="587"/>
    </location>
</feature>
<organism evidence="2 3">
    <name type="scientific">Tritrichomonas musculus</name>
    <dbReference type="NCBI Taxonomy" id="1915356"/>
    <lineage>
        <taxon>Eukaryota</taxon>
        <taxon>Metamonada</taxon>
        <taxon>Parabasalia</taxon>
        <taxon>Tritrichomonadida</taxon>
        <taxon>Tritrichomonadidae</taxon>
        <taxon>Tritrichomonas</taxon>
    </lineage>
</organism>
<protein>
    <recommendedName>
        <fullName evidence="4">Anaphase-promoting complex subunit 4 WD40 domain-containing protein</fullName>
    </recommendedName>
</protein>